<evidence type="ECO:0000256" key="1">
    <source>
        <dbReference type="ARBA" id="ARBA00010364"/>
    </source>
</evidence>
<gene>
    <name evidence="2" type="ORF">GALL_339940</name>
</gene>
<dbReference type="AlphaFoldDB" id="A0A1J5QWG3"/>
<evidence type="ECO:0008006" key="3">
    <source>
        <dbReference type="Google" id="ProtNLM"/>
    </source>
</evidence>
<proteinExistence type="inferred from homology"/>
<dbReference type="Pfam" id="PF02594">
    <property type="entry name" value="DUF167"/>
    <property type="match status" value="1"/>
</dbReference>
<dbReference type="Gene3D" id="3.30.1200.10">
    <property type="entry name" value="YggU-like"/>
    <property type="match status" value="1"/>
</dbReference>
<sequence length="102" mass="10768">MAEELWARIPIRVKPGASRARVGGAHGDRLVVAVSARAVDGKATEAALAAVADAFGARRRHVRLASGATSRDKVVEIACVDEARRQEVARELTERLTTAPGA</sequence>
<comment type="caution">
    <text evidence="2">The sequence shown here is derived from an EMBL/GenBank/DDBJ whole genome shotgun (WGS) entry which is preliminary data.</text>
</comment>
<dbReference type="SUPFAM" id="SSF69786">
    <property type="entry name" value="YggU-like"/>
    <property type="match status" value="1"/>
</dbReference>
<dbReference type="SMART" id="SM01152">
    <property type="entry name" value="DUF167"/>
    <property type="match status" value="1"/>
</dbReference>
<dbReference type="InterPro" id="IPR003746">
    <property type="entry name" value="DUF167"/>
</dbReference>
<comment type="similarity">
    <text evidence="1">Belongs to the UPF0235 family.</text>
</comment>
<accession>A0A1J5QWG3</accession>
<organism evidence="2">
    <name type="scientific">mine drainage metagenome</name>
    <dbReference type="NCBI Taxonomy" id="410659"/>
    <lineage>
        <taxon>unclassified sequences</taxon>
        <taxon>metagenomes</taxon>
        <taxon>ecological metagenomes</taxon>
    </lineage>
</organism>
<name>A0A1J5QWG3_9ZZZZ</name>
<dbReference type="EMBL" id="MLJW01000638">
    <property type="protein sequence ID" value="OIQ84191.1"/>
    <property type="molecule type" value="Genomic_DNA"/>
</dbReference>
<protein>
    <recommendedName>
        <fullName evidence="3">Protein containing DUF167</fullName>
    </recommendedName>
</protein>
<dbReference type="GO" id="GO:0005737">
    <property type="term" value="C:cytoplasm"/>
    <property type="evidence" value="ECO:0007669"/>
    <property type="project" value="TreeGrafter"/>
</dbReference>
<dbReference type="HAMAP" id="MF_00634">
    <property type="entry name" value="UPF0235"/>
    <property type="match status" value="1"/>
</dbReference>
<reference evidence="2" key="1">
    <citation type="submission" date="2016-10" db="EMBL/GenBank/DDBJ databases">
        <title>Sequence of Gallionella enrichment culture.</title>
        <authorList>
            <person name="Poehlein A."/>
            <person name="Muehling M."/>
            <person name="Daniel R."/>
        </authorList>
    </citation>
    <scope>NUCLEOTIDE SEQUENCE</scope>
</reference>
<dbReference type="NCBIfam" id="TIGR00251">
    <property type="entry name" value="DUF167 family protein"/>
    <property type="match status" value="1"/>
</dbReference>
<evidence type="ECO:0000313" key="2">
    <source>
        <dbReference type="EMBL" id="OIQ84191.1"/>
    </source>
</evidence>
<dbReference type="InterPro" id="IPR036591">
    <property type="entry name" value="YggU-like_sf"/>
</dbReference>
<dbReference type="PANTHER" id="PTHR13420:SF7">
    <property type="entry name" value="UPF0235 PROTEIN C15ORF40"/>
    <property type="match status" value="1"/>
</dbReference>
<dbReference type="PANTHER" id="PTHR13420">
    <property type="entry name" value="UPF0235 PROTEIN C15ORF40"/>
    <property type="match status" value="1"/>
</dbReference>